<organism evidence="7 8">
    <name type="scientific">Dermatophagoides pteronyssinus</name>
    <name type="common">European house dust mite</name>
    <dbReference type="NCBI Taxonomy" id="6956"/>
    <lineage>
        <taxon>Eukaryota</taxon>
        <taxon>Metazoa</taxon>
        <taxon>Ecdysozoa</taxon>
        <taxon>Arthropoda</taxon>
        <taxon>Chelicerata</taxon>
        <taxon>Arachnida</taxon>
        <taxon>Acari</taxon>
        <taxon>Acariformes</taxon>
        <taxon>Sarcoptiformes</taxon>
        <taxon>Astigmata</taxon>
        <taxon>Psoroptidia</taxon>
        <taxon>Analgoidea</taxon>
        <taxon>Pyroglyphidae</taxon>
        <taxon>Dermatophagoidinae</taxon>
        <taxon>Dermatophagoides</taxon>
    </lineage>
</organism>
<accession>A0A6P6YEJ9</accession>
<dbReference type="PANTHER" id="PTHR46203:SF1">
    <property type="entry name" value="MITOCHONDRIAL TRANSLATION RELEASE FACTOR IN RESCUE"/>
    <property type="match status" value="1"/>
</dbReference>
<evidence type="ECO:0000256" key="1">
    <source>
        <dbReference type="ARBA" id="ARBA00004173"/>
    </source>
</evidence>
<dbReference type="GO" id="GO:0003747">
    <property type="term" value="F:translation release factor activity"/>
    <property type="evidence" value="ECO:0007669"/>
    <property type="project" value="InterPro"/>
</dbReference>
<keyword evidence="7" id="KW-1185">Reference proteome</keyword>
<dbReference type="OMA" id="EMNSNHI"/>
<evidence type="ECO:0000313" key="7">
    <source>
        <dbReference type="Proteomes" id="UP000515146"/>
    </source>
</evidence>
<evidence type="ECO:0000256" key="3">
    <source>
        <dbReference type="ARBA" id="ARBA00022946"/>
    </source>
</evidence>
<dbReference type="RefSeq" id="XP_027203908.1">
    <property type="nucleotide sequence ID" value="XM_027348107.1"/>
</dbReference>
<protein>
    <submittedName>
        <fullName evidence="8">Probable peptide chain release factor C12orf65, mitochondrial</fullName>
    </submittedName>
</protein>
<dbReference type="SUPFAM" id="SSF75620">
    <property type="entry name" value="Release factor"/>
    <property type="match status" value="1"/>
</dbReference>
<feature type="region of interest" description="Disordered" evidence="5">
    <location>
        <begin position="154"/>
        <end position="179"/>
    </location>
</feature>
<evidence type="ECO:0000313" key="8">
    <source>
        <dbReference type="RefSeq" id="XP_027203908.1"/>
    </source>
</evidence>
<dbReference type="InterPro" id="IPR045853">
    <property type="entry name" value="Pep_chain_release_fac_I_sf"/>
</dbReference>
<evidence type="ECO:0000256" key="4">
    <source>
        <dbReference type="ARBA" id="ARBA00023128"/>
    </source>
</evidence>
<evidence type="ECO:0000259" key="6">
    <source>
        <dbReference type="Pfam" id="PF00472"/>
    </source>
</evidence>
<name>A0A6P6YEJ9_DERPT</name>
<dbReference type="PANTHER" id="PTHR46203">
    <property type="entry name" value="PROBABLE PEPTIDE CHAIN RELEASE FACTOR C12ORF65"/>
    <property type="match status" value="1"/>
</dbReference>
<feature type="domain" description="Prokaryotic-type class I peptide chain release factors" evidence="6">
    <location>
        <begin position="53"/>
        <end position="169"/>
    </location>
</feature>
<reference evidence="8" key="1">
    <citation type="submission" date="2025-08" db="UniProtKB">
        <authorList>
            <consortium name="RefSeq"/>
        </authorList>
    </citation>
    <scope>IDENTIFICATION</scope>
    <source>
        <strain evidence="8">Airmid</strain>
    </source>
</reference>
<comment type="similarity">
    <text evidence="2">Belongs to the prokaryotic/mitochondrial release factor family.</text>
</comment>
<dbReference type="OrthoDB" id="277888at2759"/>
<gene>
    <name evidence="8" type="primary">LOC113797687</name>
</gene>
<dbReference type="Proteomes" id="UP000515146">
    <property type="component" value="Unplaced"/>
</dbReference>
<evidence type="ECO:0000256" key="5">
    <source>
        <dbReference type="SAM" id="MobiDB-lite"/>
    </source>
</evidence>
<keyword evidence="3" id="KW-0809">Transit peptide</keyword>
<evidence type="ECO:0000256" key="2">
    <source>
        <dbReference type="ARBA" id="ARBA00010835"/>
    </source>
</evidence>
<dbReference type="Pfam" id="PF00472">
    <property type="entry name" value="RF-1"/>
    <property type="match status" value="1"/>
</dbReference>
<dbReference type="KEGG" id="dpte:113797687"/>
<dbReference type="InterPro" id="IPR052405">
    <property type="entry name" value="Mito_Transl_Release_Factor"/>
</dbReference>
<dbReference type="Gene3D" id="3.30.160.20">
    <property type="match status" value="1"/>
</dbReference>
<sequence>MFFPNYYHHQIFNILSRKFQNSIIVSNYFPRKTIHSSQIYQKFIPDKSRLPILNENDFEEQFVQGSGPGGQNVNRLQNCVVLKHIPTGIIVKCHQQRLLQQNRKLARKLMLERLDLHFNGPDSIVEQKKRYILQRLNDREQKSSELRLKKSEYQKLYQQSRQQNKQQQKQQQESSEQSE</sequence>
<keyword evidence="4" id="KW-0496">Mitochondrion</keyword>
<dbReference type="InParanoid" id="A0A6P6YEJ9"/>
<dbReference type="FunCoup" id="A0A6P6YEJ9">
    <property type="interactions" value="689"/>
</dbReference>
<dbReference type="GO" id="GO:0005739">
    <property type="term" value="C:mitochondrion"/>
    <property type="evidence" value="ECO:0007669"/>
    <property type="project" value="UniProtKB-SubCell"/>
</dbReference>
<comment type="subcellular location">
    <subcellularLocation>
        <location evidence="1">Mitochondrion</location>
    </subcellularLocation>
</comment>
<dbReference type="InterPro" id="IPR000352">
    <property type="entry name" value="Pep_chain_release_fac_I"/>
</dbReference>
<dbReference type="AlphaFoldDB" id="A0A6P6YEJ9"/>
<proteinExistence type="inferred from homology"/>